<dbReference type="EMBL" id="AP025564">
    <property type="protein sequence ID" value="BDE97829.1"/>
    <property type="molecule type" value="Genomic_DNA"/>
</dbReference>
<protein>
    <recommendedName>
        <fullName evidence="3">DUF2974 domain-containing protein</fullName>
    </recommendedName>
</protein>
<dbReference type="Pfam" id="PF11187">
    <property type="entry name" value="Mbeg1-like"/>
    <property type="match status" value="1"/>
</dbReference>
<gene>
    <name evidence="1" type="ORF">CE91St30_31620</name>
</gene>
<dbReference type="Gene3D" id="3.40.50.1820">
    <property type="entry name" value="alpha/beta hydrolase"/>
    <property type="match status" value="1"/>
</dbReference>
<dbReference type="SUPFAM" id="SSF53474">
    <property type="entry name" value="alpha/beta-Hydrolases"/>
    <property type="match status" value="1"/>
</dbReference>
<reference evidence="1 2" key="1">
    <citation type="submission" date="2022-01" db="EMBL/GenBank/DDBJ databases">
        <title>Novel bile acid biosynthetic pathways are enriched in the microbiome of centenarians.</title>
        <authorList>
            <person name="Sato Y."/>
            <person name="Atarashi K."/>
            <person name="Plichta R.D."/>
            <person name="Arai Y."/>
            <person name="Sasajima S."/>
            <person name="Kearney M.S."/>
            <person name="Suda W."/>
            <person name="Takeshita K."/>
            <person name="Sasaki T."/>
            <person name="Okamoto S."/>
            <person name="Skelly N.A."/>
            <person name="Okamura Y."/>
            <person name="Vlamakis H."/>
            <person name="Li Y."/>
            <person name="Tanoue T."/>
            <person name="Takei H."/>
            <person name="Nittono H."/>
            <person name="Narushima S."/>
            <person name="Irie J."/>
            <person name="Itoh H."/>
            <person name="Moriya K."/>
            <person name="Sugiura Y."/>
            <person name="Suematsu M."/>
            <person name="Moritoki N."/>
            <person name="Shibata S."/>
            <person name="Littman R.D."/>
            <person name="Fischbach A.M."/>
            <person name="Uwamino Y."/>
            <person name="Inoue T."/>
            <person name="Honda A."/>
            <person name="Hattori M."/>
            <person name="Murai T."/>
            <person name="Xavier J.R."/>
            <person name="Hirose N."/>
            <person name="Honda K."/>
        </authorList>
    </citation>
    <scope>NUCLEOTIDE SEQUENCE [LARGE SCALE GENOMIC DNA]</scope>
    <source>
        <strain evidence="1 2">CE91-St30</strain>
    </source>
</reference>
<dbReference type="RefSeq" id="WP_102380441.1">
    <property type="nucleotide sequence ID" value="NZ_AP025564.1"/>
</dbReference>
<evidence type="ECO:0000313" key="2">
    <source>
        <dbReference type="Proteomes" id="UP001320544"/>
    </source>
</evidence>
<name>A0ABN6MKP2_9ACTN</name>
<dbReference type="InterPro" id="IPR029058">
    <property type="entry name" value="AB_hydrolase_fold"/>
</dbReference>
<dbReference type="Proteomes" id="UP001320544">
    <property type="component" value="Chromosome"/>
</dbReference>
<proteinExistence type="predicted"/>
<dbReference type="InterPro" id="IPR024499">
    <property type="entry name" value="Mbeg1-like"/>
</dbReference>
<sequence length="386" mass="42536">MNILDYLETEFATFDEKPFSEVDALILSEICMARFDDIVPGLKGKGLFADISTIVENLFSPSGRGVTFRDALRAECFDRMFIGLVPKRTKDLLIALAASPRFRDIVIRDYLSLFDTERQTQFAAMAFSHKREFAFLGFRGTDSSFTGWKEDFNMAFTCPVPAQDHAVRYVESAAGGLPKRLMLGGHSKGGNLAVYAAINADPKVQARIERVYDFDGPGFKPSVFTGEEYANLQNRIVKIVPVDSIVGMLMESHEDYRVVASDAKGINAHSGFTWQLDGDRFVFADRISESARFTDQVMTEWLSSFSDDELAVVVDAIFEAVAASGAEDATDILSGGAKTVQLLMDANKNTGEPARTILADAIRRLSEVVLHRFGRDLGAMLAGKGK</sequence>
<keyword evidence="2" id="KW-1185">Reference proteome</keyword>
<evidence type="ECO:0008006" key="3">
    <source>
        <dbReference type="Google" id="ProtNLM"/>
    </source>
</evidence>
<accession>A0ABN6MKP2</accession>
<evidence type="ECO:0000313" key="1">
    <source>
        <dbReference type="EMBL" id="BDE97829.1"/>
    </source>
</evidence>
<organism evidence="1 2">
    <name type="scientific">Raoultibacter timonensis</name>
    <dbReference type="NCBI Taxonomy" id="1907662"/>
    <lineage>
        <taxon>Bacteria</taxon>
        <taxon>Bacillati</taxon>
        <taxon>Actinomycetota</taxon>
        <taxon>Coriobacteriia</taxon>
        <taxon>Eggerthellales</taxon>
        <taxon>Eggerthellaceae</taxon>
        <taxon>Raoultibacter</taxon>
    </lineage>
</organism>